<dbReference type="SUPFAM" id="SSF81665">
    <property type="entry name" value="Calcium ATPase, transmembrane domain M"/>
    <property type="match status" value="1"/>
</dbReference>
<evidence type="ECO:0000256" key="10">
    <source>
        <dbReference type="ARBA" id="ARBA00022840"/>
    </source>
</evidence>
<dbReference type="EMBL" id="PDBW01000001">
    <property type="protein sequence ID" value="PFH01529.1"/>
    <property type="molecule type" value="Genomic_DNA"/>
</dbReference>
<dbReference type="SUPFAM" id="SSF81653">
    <property type="entry name" value="Calcium ATPase, transduction domain A"/>
    <property type="match status" value="1"/>
</dbReference>
<dbReference type="GO" id="GO:0016887">
    <property type="term" value="F:ATP hydrolysis activity"/>
    <property type="evidence" value="ECO:0007669"/>
    <property type="project" value="InterPro"/>
</dbReference>
<dbReference type="GO" id="GO:0030007">
    <property type="term" value="P:intracellular potassium ion homeostasis"/>
    <property type="evidence" value="ECO:0007669"/>
    <property type="project" value="TreeGrafter"/>
</dbReference>
<dbReference type="EC" id="7.2.2.10" evidence="3"/>
<dbReference type="Proteomes" id="UP000223596">
    <property type="component" value="Unassembled WGS sequence"/>
</dbReference>
<dbReference type="PANTHER" id="PTHR43294">
    <property type="entry name" value="SODIUM/POTASSIUM-TRANSPORTING ATPASE SUBUNIT ALPHA"/>
    <property type="match status" value="1"/>
</dbReference>
<dbReference type="InterPro" id="IPR004014">
    <property type="entry name" value="ATPase_P-typ_cation-transptr_N"/>
</dbReference>
<feature type="transmembrane region" description="Helical" evidence="15">
    <location>
        <begin position="802"/>
        <end position="823"/>
    </location>
</feature>
<feature type="transmembrane region" description="Helical" evidence="15">
    <location>
        <begin position="835"/>
        <end position="861"/>
    </location>
</feature>
<dbReference type="GO" id="GO:0046872">
    <property type="term" value="F:metal ion binding"/>
    <property type="evidence" value="ECO:0007669"/>
    <property type="project" value="UniProtKB-KW"/>
</dbReference>
<dbReference type="InterPro" id="IPR023299">
    <property type="entry name" value="ATPase_P-typ_cyto_dom_N"/>
</dbReference>
<evidence type="ECO:0000256" key="13">
    <source>
        <dbReference type="ARBA" id="ARBA00023136"/>
    </source>
</evidence>
<dbReference type="GO" id="GO:0005391">
    <property type="term" value="F:P-type sodium:potassium-exchanging transporter activity"/>
    <property type="evidence" value="ECO:0007669"/>
    <property type="project" value="TreeGrafter"/>
</dbReference>
<dbReference type="FunFam" id="3.40.50.1000:FF:000001">
    <property type="entry name" value="Phospholipid-transporting ATPase IC"/>
    <property type="match status" value="1"/>
</dbReference>
<dbReference type="SFLD" id="SFLDG00002">
    <property type="entry name" value="C1.7:_P-type_atpase_like"/>
    <property type="match status" value="1"/>
</dbReference>
<feature type="transmembrane region" description="Helical" evidence="15">
    <location>
        <begin position="55"/>
        <end position="73"/>
    </location>
</feature>
<keyword evidence="7" id="KW-0479">Metal-binding</keyword>
<keyword evidence="13 15" id="KW-0472">Membrane</keyword>
<keyword evidence="8" id="KW-0547">Nucleotide-binding</keyword>
<comment type="caution">
    <text evidence="17">The sequence shown here is derived from an EMBL/GenBank/DDBJ whole genome shotgun (WGS) entry which is preliminary data.</text>
</comment>
<feature type="transmembrane region" description="Helical" evidence="15">
    <location>
        <begin position="276"/>
        <end position="300"/>
    </location>
</feature>
<keyword evidence="5" id="KW-0813">Transport</keyword>
<keyword evidence="4" id="KW-1003">Cell membrane</keyword>
<evidence type="ECO:0000256" key="1">
    <source>
        <dbReference type="ARBA" id="ARBA00004651"/>
    </source>
</evidence>
<sequence>MKHYFESVETVLEHMGSSKNGIDPKEASLRLEKYGRNKLDEGKKKTVFGRFLDQLKDPMIIVLIVAAIISGFAGEPADSIIILMVVLINSILGVVQEGKAEKAIEALQKMSSPYSKVRRNGRVMQIKSEEIVPGDIVLLEAGDAVPADMRIIEASSLKIEEASLTGESIPIEKDAGAIPPSDKDIPLGDRRNMAYMGTNVVYGRGEGIVVNTGMSTEMGKIANIISGTEEEKTPLQKKLAELSKVLSIAVLGICIFIFVFGVLKNGGFSGNNVLEMFLLAISLAVAAIPEGLVAVVTIVLSIGVTKMSKRNAIIRRLTAVETLGCTQIICSDKTGTLTQNKMTVVDSFGDVEKLAVSMALCNDAALSGENGEVIGEPTESALVRYAFDMGVNKNELEKSMPRVAEAPFDSMRKMMSTVHKTSDGKFIQYTKGAPDELLKKCTHILTKDGVVPLTDKHRTEILNENKRMANKALRVLASAMKETDTLPSDTSPENLERDLTFIGLAGMIDPVRPEVKAAIEECRDAGIRPIMITGDHKDTAVAIAKELGIISDESQAITGAELSEISDSDFEEKVNNYSVYARVQPEHKVRIVNAWKKRGKITAMTGDGVNDAPALKSADIGVGMGITGTDVTKNVSDMVLADDNFASIVHAVEEGRRIYDNIRKSIQFLLSSNLSEVIALFIATLRGFILFSPIHILWINLVTDSLPAIALGMEEAEEDIMKRPPRSAKEGIFAHGLGFSVIYQGIAIAALTLISYFIGNTQSHITGTTMAFLTMSVCEVFQALNLRSMTKSIFRLKTRNKVLFGAMVMAFVLSLFVIYVPGINDIFKLTPLSGANLLVSIALAFAIIPIVETVKFVIYLIKKA</sequence>
<dbReference type="AlphaFoldDB" id="A0AB36TBZ1"/>
<dbReference type="SUPFAM" id="SSF56784">
    <property type="entry name" value="HAD-like"/>
    <property type="match status" value="1"/>
</dbReference>
<name>A0AB36TBZ1_ACETH</name>
<evidence type="ECO:0000256" key="4">
    <source>
        <dbReference type="ARBA" id="ARBA00022475"/>
    </source>
</evidence>
<comment type="subcellular location">
    <subcellularLocation>
        <location evidence="1">Cell membrane</location>
        <topology evidence="1">Multi-pass membrane protein</topology>
    </subcellularLocation>
</comment>
<keyword evidence="9" id="KW-0106">Calcium</keyword>
<evidence type="ECO:0000256" key="12">
    <source>
        <dbReference type="ARBA" id="ARBA00022989"/>
    </source>
</evidence>
<keyword evidence="5" id="KW-0406">Ion transport</keyword>
<keyword evidence="6 15" id="KW-0812">Transmembrane</keyword>
<dbReference type="Pfam" id="PF00690">
    <property type="entry name" value="Cation_ATPase_N"/>
    <property type="match status" value="1"/>
</dbReference>
<evidence type="ECO:0000259" key="16">
    <source>
        <dbReference type="SMART" id="SM00831"/>
    </source>
</evidence>
<dbReference type="SFLD" id="SFLDF00027">
    <property type="entry name" value="p-type_atpase"/>
    <property type="match status" value="1"/>
</dbReference>
<evidence type="ECO:0000313" key="17">
    <source>
        <dbReference type="EMBL" id="PFH01529.1"/>
    </source>
</evidence>
<dbReference type="GO" id="GO:0005886">
    <property type="term" value="C:plasma membrane"/>
    <property type="evidence" value="ECO:0007669"/>
    <property type="project" value="UniProtKB-SubCell"/>
</dbReference>
<protein>
    <recommendedName>
        <fullName evidence="3">P-type Ca(2+) transporter</fullName>
        <ecNumber evidence="3">7.2.2.10</ecNumber>
    </recommendedName>
</protein>
<keyword evidence="10" id="KW-0067">ATP-binding</keyword>
<feature type="transmembrane region" description="Helical" evidence="15">
    <location>
        <begin position="245"/>
        <end position="264"/>
    </location>
</feature>
<dbReference type="GO" id="GO:0006883">
    <property type="term" value="P:intracellular sodium ion homeostasis"/>
    <property type="evidence" value="ECO:0007669"/>
    <property type="project" value="TreeGrafter"/>
</dbReference>
<dbReference type="InterPro" id="IPR006408">
    <property type="entry name" value="P-type_ATPase_IIB"/>
</dbReference>
<dbReference type="SUPFAM" id="SSF81660">
    <property type="entry name" value="Metal cation-transporting ATPase, ATP-binding domain N"/>
    <property type="match status" value="1"/>
</dbReference>
<evidence type="ECO:0000256" key="15">
    <source>
        <dbReference type="SAM" id="Phobius"/>
    </source>
</evidence>
<dbReference type="SMART" id="SM00831">
    <property type="entry name" value="Cation_ATPase_N"/>
    <property type="match status" value="1"/>
</dbReference>
<dbReference type="InterPro" id="IPR050510">
    <property type="entry name" value="Cation_transp_ATPase_P-type"/>
</dbReference>
<dbReference type="Gene3D" id="1.20.1110.10">
    <property type="entry name" value="Calcium-transporting ATPase, transmembrane domain"/>
    <property type="match status" value="2"/>
</dbReference>
<dbReference type="Pfam" id="PF13246">
    <property type="entry name" value="Cation_ATPase"/>
    <property type="match status" value="1"/>
</dbReference>
<keyword evidence="5" id="KW-0109">Calcium transport</keyword>
<dbReference type="InterPro" id="IPR008250">
    <property type="entry name" value="ATPase_P-typ_transduc_dom_A_sf"/>
</dbReference>
<evidence type="ECO:0000313" key="18">
    <source>
        <dbReference type="Proteomes" id="UP000223596"/>
    </source>
</evidence>
<dbReference type="Pfam" id="PF00689">
    <property type="entry name" value="Cation_ATPase_C"/>
    <property type="match status" value="1"/>
</dbReference>
<feature type="domain" description="Cation-transporting P-type ATPase N-terminal" evidence="16">
    <location>
        <begin position="2"/>
        <end position="75"/>
    </location>
</feature>
<dbReference type="InterPro" id="IPR036412">
    <property type="entry name" value="HAD-like_sf"/>
</dbReference>
<dbReference type="NCBIfam" id="TIGR01517">
    <property type="entry name" value="ATPase-IIB_Ca"/>
    <property type="match status" value="1"/>
</dbReference>
<dbReference type="Gene3D" id="3.40.50.1000">
    <property type="entry name" value="HAD superfamily/HAD-like"/>
    <property type="match status" value="2"/>
</dbReference>
<dbReference type="InterPro" id="IPR059000">
    <property type="entry name" value="ATPase_P-type_domA"/>
</dbReference>
<dbReference type="InterPro" id="IPR023298">
    <property type="entry name" value="ATPase_P-typ_TM_dom_sf"/>
</dbReference>
<dbReference type="GO" id="GO:0036376">
    <property type="term" value="P:sodium ion export across plasma membrane"/>
    <property type="evidence" value="ECO:0007669"/>
    <property type="project" value="TreeGrafter"/>
</dbReference>
<dbReference type="InterPro" id="IPR018303">
    <property type="entry name" value="ATPase_P-typ_P_site"/>
</dbReference>
<dbReference type="InterPro" id="IPR023214">
    <property type="entry name" value="HAD_sf"/>
</dbReference>
<evidence type="ECO:0000256" key="9">
    <source>
        <dbReference type="ARBA" id="ARBA00022837"/>
    </source>
</evidence>
<evidence type="ECO:0000256" key="6">
    <source>
        <dbReference type="ARBA" id="ARBA00022692"/>
    </source>
</evidence>
<evidence type="ECO:0000256" key="5">
    <source>
        <dbReference type="ARBA" id="ARBA00022568"/>
    </source>
</evidence>
<dbReference type="GO" id="GO:1990573">
    <property type="term" value="P:potassium ion import across plasma membrane"/>
    <property type="evidence" value="ECO:0007669"/>
    <property type="project" value="TreeGrafter"/>
</dbReference>
<dbReference type="NCBIfam" id="TIGR01494">
    <property type="entry name" value="ATPase_P-type"/>
    <property type="match status" value="4"/>
</dbReference>
<dbReference type="InterPro" id="IPR001757">
    <property type="entry name" value="P_typ_ATPase"/>
</dbReference>
<gene>
    <name evidence="17" type="ORF">M972_11263</name>
</gene>
<feature type="transmembrane region" description="Helical" evidence="15">
    <location>
        <begin position="733"/>
        <end position="758"/>
    </location>
</feature>
<dbReference type="FunFam" id="2.70.150.10:FF:000016">
    <property type="entry name" value="Calcium-transporting P-type ATPase putative"/>
    <property type="match status" value="1"/>
</dbReference>
<reference evidence="17 18" key="1">
    <citation type="submission" date="2017-09" db="EMBL/GenBank/DDBJ databases">
        <title>Evaluation of Pacific Biosciences Sequencing Technology to Finishing C. thermocellum Genome Sequences.</title>
        <authorList>
            <person name="Brown S."/>
        </authorList>
    </citation>
    <scope>NUCLEOTIDE SEQUENCE [LARGE SCALE GENOMIC DNA]</scope>
    <source>
        <strain evidence="17 18">AD2</strain>
    </source>
</reference>
<dbReference type="CDD" id="cd02089">
    <property type="entry name" value="P-type_ATPase_Ca_prok"/>
    <property type="match status" value="1"/>
</dbReference>
<keyword evidence="11" id="KW-1278">Translocase</keyword>
<comment type="similarity">
    <text evidence="2">Belongs to the cation transport ATPase (P-type) (TC 3.A.3) family. Type IIA subfamily.</text>
</comment>
<comment type="catalytic activity">
    <reaction evidence="14">
        <text>Ca(2+)(in) + ATP + H2O = Ca(2+)(out) + ADP + phosphate + H(+)</text>
        <dbReference type="Rhea" id="RHEA:18105"/>
        <dbReference type="ChEBI" id="CHEBI:15377"/>
        <dbReference type="ChEBI" id="CHEBI:15378"/>
        <dbReference type="ChEBI" id="CHEBI:29108"/>
        <dbReference type="ChEBI" id="CHEBI:30616"/>
        <dbReference type="ChEBI" id="CHEBI:43474"/>
        <dbReference type="ChEBI" id="CHEBI:456216"/>
        <dbReference type="EC" id="7.2.2.10"/>
    </reaction>
</comment>
<dbReference type="GO" id="GO:0005524">
    <property type="term" value="F:ATP binding"/>
    <property type="evidence" value="ECO:0007669"/>
    <property type="project" value="UniProtKB-KW"/>
</dbReference>
<evidence type="ECO:0000256" key="8">
    <source>
        <dbReference type="ARBA" id="ARBA00022741"/>
    </source>
</evidence>
<dbReference type="GO" id="GO:1902600">
    <property type="term" value="P:proton transmembrane transport"/>
    <property type="evidence" value="ECO:0007669"/>
    <property type="project" value="TreeGrafter"/>
</dbReference>
<dbReference type="PROSITE" id="PS00154">
    <property type="entry name" value="ATPASE_E1_E2"/>
    <property type="match status" value="1"/>
</dbReference>
<dbReference type="PANTHER" id="PTHR43294:SF21">
    <property type="entry name" value="CATION TRANSPORTING ATPASE"/>
    <property type="match status" value="1"/>
</dbReference>
<proteinExistence type="inferred from homology"/>
<evidence type="ECO:0000256" key="2">
    <source>
        <dbReference type="ARBA" id="ARBA00005675"/>
    </source>
</evidence>
<dbReference type="Gene3D" id="3.40.1110.10">
    <property type="entry name" value="Calcium-transporting ATPase, cytoplasmic domain N"/>
    <property type="match status" value="1"/>
</dbReference>
<dbReference type="FunFam" id="3.40.50.1000:FF:000028">
    <property type="entry name" value="Calcium-transporting P-type ATPase, putative"/>
    <property type="match status" value="1"/>
</dbReference>
<accession>A0AB36TBZ1</accession>
<dbReference type="Pfam" id="PF00122">
    <property type="entry name" value="E1-E2_ATPase"/>
    <property type="match status" value="1"/>
</dbReference>
<evidence type="ECO:0000256" key="7">
    <source>
        <dbReference type="ARBA" id="ARBA00022723"/>
    </source>
</evidence>
<dbReference type="InterPro" id="IPR044492">
    <property type="entry name" value="P_typ_ATPase_HD_dom"/>
</dbReference>
<evidence type="ECO:0000256" key="3">
    <source>
        <dbReference type="ARBA" id="ARBA00012790"/>
    </source>
</evidence>
<dbReference type="SFLD" id="SFLDS00003">
    <property type="entry name" value="Haloacid_Dehalogenase"/>
    <property type="match status" value="1"/>
</dbReference>
<evidence type="ECO:0000256" key="14">
    <source>
        <dbReference type="ARBA" id="ARBA00048694"/>
    </source>
</evidence>
<dbReference type="GO" id="GO:0005388">
    <property type="term" value="F:P-type calcium transporter activity"/>
    <property type="evidence" value="ECO:0007669"/>
    <property type="project" value="UniProtKB-EC"/>
</dbReference>
<dbReference type="InterPro" id="IPR006068">
    <property type="entry name" value="ATPase_P-typ_cation-transptr_C"/>
</dbReference>
<dbReference type="PRINTS" id="PR00119">
    <property type="entry name" value="CATATPASE"/>
</dbReference>
<dbReference type="Gene3D" id="2.70.150.10">
    <property type="entry name" value="Calcium-transporting ATPase, cytoplasmic transduction domain A"/>
    <property type="match status" value="1"/>
</dbReference>
<dbReference type="PRINTS" id="PR00120">
    <property type="entry name" value="HATPASE"/>
</dbReference>
<keyword evidence="12 15" id="KW-1133">Transmembrane helix</keyword>
<feature type="transmembrane region" description="Helical" evidence="15">
    <location>
        <begin position="666"/>
        <end position="689"/>
    </location>
</feature>
<evidence type="ECO:0000256" key="11">
    <source>
        <dbReference type="ARBA" id="ARBA00022967"/>
    </source>
</evidence>
<organism evidence="17 18">
    <name type="scientific">Acetivibrio thermocellus AD2</name>
    <dbReference type="NCBI Taxonomy" id="1138384"/>
    <lineage>
        <taxon>Bacteria</taxon>
        <taxon>Bacillati</taxon>
        <taxon>Bacillota</taxon>
        <taxon>Clostridia</taxon>
        <taxon>Eubacteriales</taxon>
        <taxon>Oscillospiraceae</taxon>
        <taxon>Acetivibrio</taxon>
    </lineage>
</organism>